<dbReference type="PANTHER" id="PTHR31591:SF5">
    <property type="entry name" value="DOLICHOL-PHOSPHATE MANNOSYLTRANSFERASE"/>
    <property type="match status" value="1"/>
</dbReference>
<evidence type="ECO:0000313" key="2">
    <source>
        <dbReference type="EMBL" id="PGH23368.1"/>
    </source>
</evidence>
<dbReference type="OrthoDB" id="10034502at2759"/>
<name>A0A2B7YR71_POLH7</name>
<organism evidence="2 3">
    <name type="scientific">Polytolypa hystricis (strain UAMH7299)</name>
    <dbReference type="NCBI Taxonomy" id="1447883"/>
    <lineage>
        <taxon>Eukaryota</taxon>
        <taxon>Fungi</taxon>
        <taxon>Dikarya</taxon>
        <taxon>Ascomycota</taxon>
        <taxon>Pezizomycotina</taxon>
        <taxon>Eurotiomycetes</taxon>
        <taxon>Eurotiomycetidae</taxon>
        <taxon>Onygenales</taxon>
        <taxon>Onygenales incertae sedis</taxon>
        <taxon>Polytolypa</taxon>
    </lineage>
</organism>
<dbReference type="Gene3D" id="3.40.50.1820">
    <property type="entry name" value="alpha/beta hydrolase"/>
    <property type="match status" value="1"/>
</dbReference>
<dbReference type="InterPro" id="IPR013744">
    <property type="entry name" value="SidJ"/>
</dbReference>
<dbReference type="Pfam" id="PF08538">
    <property type="entry name" value="DUF1749"/>
    <property type="match status" value="1"/>
</dbReference>
<dbReference type="Proteomes" id="UP000224634">
    <property type="component" value="Unassembled WGS sequence"/>
</dbReference>
<proteinExistence type="predicted"/>
<sequence>MSQSFFPSAQPGILHHYSDRLATFEYSSTLPPGIDKPHSLLFIGGLSDGLFSVPFINDLAAALESSPWSVFFVLLSSSYSGWGVGSLGQDVEEIGQCVEYVRKYKAAQNPTRSESPKVVIMGHSTGSQDVLHYLYSPKPSTAESTGSGRPVVDGAILQSPVSDREHLIFEIKSGSSQGSPQILAKLFDELVSLAKNNVKAGNTETILPLSMTAKIGFSDTVPMNSRRFLSLTSPDSPDNPLEDDLFSSDLSDERLRQTFGKIGSRGLLRASLLVLPGDADQYVPDWVNKEQLLERWKVITKDGAGRDDIWDANSGLVPGATHSPSGPDQEEPKKELVSRVKIYLTNLEKAA</sequence>
<protein>
    <recommendedName>
        <fullName evidence="4">Dolichol-phosphate mannosyltransferase</fullName>
    </recommendedName>
</protein>
<evidence type="ECO:0000313" key="3">
    <source>
        <dbReference type="Proteomes" id="UP000224634"/>
    </source>
</evidence>
<accession>A0A2B7YR71</accession>
<dbReference type="EMBL" id="PDNA01000025">
    <property type="protein sequence ID" value="PGH23368.1"/>
    <property type="molecule type" value="Genomic_DNA"/>
</dbReference>
<reference evidence="2 3" key="1">
    <citation type="submission" date="2017-10" db="EMBL/GenBank/DDBJ databases">
        <title>Comparative genomics in systemic dimorphic fungi from Ajellomycetaceae.</title>
        <authorList>
            <person name="Munoz J.F."/>
            <person name="Mcewen J.G."/>
            <person name="Clay O.K."/>
            <person name="Cuomo C.A."/>
        </authorList>
    </citation>
    <scope>NUCLEOTIDE SEQUENCE [LARGE SCALE GENOMIC DNA]</scope>
    <source>
        <strain evidence="2 3">UAMH7299</strain>
    </source>
</reference>
<evidence type="ECO:0008006" key="4">
    <source>
        <dbReference type="Google" id="ProtNLM"/>
    </source>
</evidence>
<comment type="caution">
    <text evidence="2">The sequence shown here is derived from an EMBL/GenBank/DDBJ whole genome shotgun (WGS) entry which is preliminary data.</text>
</comment>
<dbReference type="PANTHER" id="PTHR31591">
    <property type="entry name" value="UPF0613 PROTEIN PB24D3.06C"/>
    <property type="match status" value="1"/>
</dbReference>
<gene>
    <name evidence="2" type="ORF">AJ80_02621</name>
</gene>
<feature type="region of interest" description="Disordered" evidence="1">
    <location>
        <begin position="313"/>
        <end position="335"/>
    </location>
</feature>
<dbReference type="SUPFAM" id="SSF53474">
    <property type="entry name" value="alpha/beta-Hydrolases"/>
    <property type="match status" value="1"/>
</dbReference>
<dbReference type="InterPro" id="IPR029058">
    <property type="entry name" value="AB_hydrolase_fold"/>
</dbReference>
<keyword evidence="3" id="KW-1185">Reference proteome</keyword>
<evidence type="ECO:0000256" key="1">
    <source>
        <dbReference type="SAM" id="MobiDB-lite"/>
    </source>
</evidence>
<dbReference type="AlphaFoldDB" id="A0A2B7YR71"/>